<evidence type="ECO:0000256" key="9">
    <source>
        <dbReference type="ARBA" id="ARBA00022842"/>
    </source>
</evidence>
<dbReference type="AlphaFoldDB" id="A0A1B6EFP8"/>
<evidence type="ECO:0000256" key="11">
    <source>
        <dbReference type="ARBA" id="ARBA00023204"/>
    </source>
</evidence>
<accession>A0A1B6EFP8</accession>
<keyword evidence="13" id="KW-0469">Meiosis</keyword>
<comment type="cofactor">
    <cofactor evidence="1">
        <name>Mg(2+)</name>
        <dbReference type="ChEBI" id="CHEBI:18420"/>
    </cofactor>
</comment>
<dbReference type="GO" id="GO:0031573">
    <property type="term" value="P:mitotic intra-S DNA damage checkpoint signaling"/>
    <property type="evidence" value="ECO:0007669"/>
    <property type="project" value="TreeGrafter"/>
</dbReference>
<evidence type="ECO:0000256" key="8">
    <source>
        <dbReference type="ARBA" id="ARBA00022801"/>
    </source>
</evidence>
<keyword evidence="6" id="KW-0255">Endonuclease</keyword>
<dbReference type="InterPro" id="IPR033310">
    <property type="entry name" value="Mms4/EME1/EME2"/>
</dbReference>
<dbReference type="GO" id="GO:0046872">
    <property type="term" value="F:metal ion binding"/>
    <property type="evidence" value="ECO:0007669"/>
    <property type="project" value="UniProtKB-KW"/>
</dbReference>
<evidence type="ECO:0008006" key="16">
    <source>
        <dbReference type="Google" id="ProtNLM"/>
    </source>
</evidence>
<dbReference type="CDD" id="cd20083">
    <property type="entry name" value="XPF_nuclease_EME"/>
    <property type="match status" value="1"/>
</dbReference>
<evidence type="ECO:0000256" key="7">
    <source>
        <dbReference type="ARBA" id="ARBA00022763"/>
    </source>
</evidence>
<dbReference type="PANTHER" id="PTHR21077">
    <property type="entry name" value="EME1 PROTEIN"/>
    <property type="match status" value="1"/>
</dbReference>
<dbReference type="Gene3D" id="3.40.50.10130">
    <property type="match status" value="1"/>
</dbReference>
<dbReference type="GO" id="GO:0031297">
    <property type="term" value="P:replication fork processing"/>
    <property type="evidence" value="ECO:0007669"/>
    <property type="project" value="TreeGrafter"/>
</dbReference>
<evidence type="ECO:0000256" key="6">
    <source>
        <dbReference type="ARBA" id="ARBA00022759"/>
    </source>
</evidence>
<evidence type="ECO:0000256" key="1">
    <source>
        <dbReference type="ARBA" id="ARBA00001946"/>
    </source>
</evidence>
<dbReference type="GO" id="GO:0008821">
    <property type="term" value="F:crossover junction DNA endonuclease activity"/>
    <property type="evidence" value="ECO:0007669"/>
    <property type="project" value="TreeGrafter"/>
</dbReference>
<comment type="similarity">
    <text evidence="3">Belongs to the EME1/MMS4 family.</text>
</comment>
<evidence type="ECO:0000256" key="12">
    <source>
        <dbReference type="ARBA" id="ARBA00023242"/>
    </source>
</evidence>
<evidence type="ECO:0000256" key="3">
    <source>
        <dbReference type="ARBA" id="ARBA00005313"/>
    </source>
</evidence>
<evidence type="ECO:0000256" key="2">
    <source>
        <dbReference type="ARBA" id="ARBA00004123"/>
    </source>
</evidence>
<keyword evidence="12" id="KW-0539">Nucleus</keyword>
<dbReference type="GO" id="GO:0000712">
    <property type="term" value="P:resolution of meiotic recombination intermediates"/>
    <property type="evidence" value="ECO:0007669"/>
    <property type="project" value="TreeGrafter"/>
</dbReference>
<feature type="coiled-coil region" evidence="14">
    <location>
        <begin position="103"/>
        <end position="130"/>
    </location>
</feature>
<keyword evidence="4" id="KW-0540">Nuclease</keyword>
<keyword evidence="8" id="KW-0378">Hydrolase</keyword>
<dbReference type="InterPro" id="IPR047524">
    <property type="entry name" value="XPF_nuclease_EME1_plant/arthr"/>
</dbReference>
<evidence type="ECO:0000256" key="5">
    <source>
        <dbReference type="ARBA" id="ARBA00022723"/>
    </source>
</evidence>
<evidence type="ECO:0000256" key="4">
    <source>
        <dbReference type="ARBA" id="ARBA00022722"/>
    </source>
</evidence>
<keyword evidence="5" id="KW-0479">Metal-binding</keyword>
<dbReference type="PANTHER" id="PTHR21077:SF5">
    <property type="entry name" value="CROSSOVER JUNCTION ENDONUCLEASE MMS4"/>
    <property type="match status" value="1"/>
</dbReference>
<dbReference type="GO" id="GO:0006302">
    <property type="term" value="P:double-strand break repair"/>
    <property type="evidence" value="ECO:0007669"/>
    <property type="project" value="TreeGrafter"/>
</dbReference>
<reference evidence="15" key="1">
    <citation type="submission" date="2015-12" db="EMBL/GenBank/DDBJ databases">
        <title>De novo transcriptome assembly of four potential Pierce s Disease insect vectors from Arizona vineyards.</title>
        <authorList>
            <person name="Tassone E.E."/>
        </authorList>
    </citation>
    <scope>NUCLEOTIDE SEQUENCE</scope>
</reference>
<dbReference type="InterPro" id="IPR042530">
    <property type="entry name" value="EME1/EME2_C"/>
</dbReference>
<evidence type="ECO:0000256" key="13">
    <source>
        <dbReference type="ARBA" id="ARBA00023254"/>
    </source>
</evidence>
<sequence length="436" mass="50561">MEDPKEVILITSDSEESFVVHEELLESNLLYLNKVRPIHDLSDSDDSRKCIESQFKQRLKVKHVLSDSEDSDQDSHRFTECLSKKTKIKAKTSRKVENGDILLLKEQKRRKKEEEKKKKLERQAALKQQKQLKPGECIKHMNIILDSSLLSFSFGTDLISSLQNFNCMYQLETQDVPLCIKWIRHLPDTDPVEESQILLVWQWEEFIESVSKHSLCEDIRLIQQKLPGKIITLVIFSIDGYFNFLKNKRKKMTNKGEKKELQSNIKIVTRGEMELALTELQIIINCNHRLVNTSQELSLLIYQFTKSISEIPFKKQKQKLNENLEWFAAGDSRDCVRIDKDGNGLLRLWQQQLCQFNLATFDTAQAIASFYSSPQSLIKAYDECLSQKDAELLLQNIPVRRCQGPLSSARRIGPELSKKIYKFFNNTDGNCPLSNN</sequence>
<keyword evidence="7" id="KW-0227">DNA damage</keyword>
<protein>
    <recommendedName>
        <fullName evidence="16">ERCC4 domain-containing protein</fullName>
    </recommendedName>
</protein>
<keyword evidence="11" id="KW-0234">DNA repair</keyword>
<dbReference type="GO" id="GO:0005634">
    <property type="term" value="C:nucleus"/>
    <property type="evidence" value="ECO:0007669"/>
    <property type="project" value="UniProtKB-SubCell"/>
</dbReference>
<name>A0A1B6EFP8_9HEMI</name>
<dbReference type="EMBL" id="GEDC01000587">
    <property type="protein sequence ID" value="JAS36711.1"/>
    <property type="molecule type" value="Transcribed_RNA"/>
</dbReference>
<evidence type="ECO:0000256" key="10">
    <source>
        <dbReference type="ARBA" id="ARBA00023172"/>
    </source>
</evidence>
<dbReference type="Gene3D" id="1.10.150.670">
    <property type="entry name" value="Crossover junction endonuclease EME1, DNA-binding domain"/>
    <property type="match status" value="1"/>
</dbReference>
<dbReference type="GO" id="GO:0048476">
    <property type="term" value="C:Holliday junction resolvase complex"/>
    <property type="evidence" value="ECO:0007669"/>
    <property type="project" value="InterPro"/>
</dbReference>
<evidence type="ECO:0000313" key="15">
    <source>
        <dbReference type="EMBL" id="JAS36711.1"/>
    </source>
</evidence>
<keyword evidence="14" id="KW-0175">Coiled coil</keyword>
<comment type="subcellular location">
    <subcellularLocation>
        <location evidence="2">Nucleus</location>
    </subcellularLocation>
</comment>
<proteinExistence type="inferred from homology"/>
<dbReference type="FunFam" id="1.10.150.670:FF:000002">
    <property type="entry name" value="Crossover junction endonuclease EME1"/>
    <property type="match status" value="1"/>
</dbReference>
<keyword evidence="9" id="KW-0460">Magnesium</keyword>
<organism evidence="15">
    <name type="scientific">Clastoptera arizonana</name>
    <name type="common">Arizona spittle bug</name>
    <dbReference type="NCBI Taxonomy" id="38151"/>
    <lineage>
        <taxon>Eukaryota</taxon>
        <taxon>Metazoa</taxon>
        <taxon>Ecdysozoa</taxon>
        <taxon>Arthropoda</taxon>
        <taxon>Hexapoda</taxon>
        <taxon>Insecta</taxon>
        <taxon>Pterygota</taxon>
        <taxon>Neoptera</taxon>
        <taxon>Paraneoptera</taxon>
        <taxon>Hemiptera</taxon>
        <taxon>Auchenorrhyncha</taxon>
        <taxon>Cercopoidea</taxon>
        <taxon>Clastopteridae</taxon>
        <taxon>Clastoptera</taxon>
    </lineage>
</organism>
<evidence type="ECO:0000256" key="14">
    <source>
        <dbReference type="SAM" id="Coils"/>
    </source>
</evidence>
<gene>
    <name evidence="15" type="ORF">g.5779</name>
</gene>
<dbReference type="Pfam" id="PF21292">
    <property type="entry name" value="EME1-MUS81_C"/>
    <property type="match status" value="1"/>
</dbReference>
<keyword evidence="10" id="KW-0233">DNA recombination</keyword>